<gene>
    <name evidence="3" type="ORF">J4E00_07015</name>
</gene>
<dbReference type="NCBIfam" id="TIGR04183">
    <property type="entry name" value="Por_Secre_tail"/>
    <property type="match status" value="1"/>
</dbReference>
<comment type="caution">
    <text evidence="3">The sequence shown here is derived from an EMBL/GenBank/DDBJ whole genome shotgun (WGS) entry which is preliminary data.</text>
</comment>
<dbReference type="InterPro" id="IPR038653">
    <property type="entry name" value="Put_CMD_sf"/>
</dbReference>
<dbReference type="Proteomes" id="UP000664369">
    <property type="component" value="Unassembled WGS sequence"/>
</dbReference>
<sequence length="310" mass="32368">MKTLFRLGLLAASTLVFTSTHAQTVANLDLETWSTRATSVTGGVEAPANWQTTDDLISSLVGVALPVGTTTVTKTTDAHSGTYAAQLETKTYALVGQTFPGALALGTRLTDFGSLYSGVPYTARPTQMQFYYKLTRTGGTPDAGAVSVSLSRTTGGVSTDIAIMGQTLAPASTYTLVTIPLTYTSTTTPDSLHIEFYSSSTQTPTAGTTLLIDDISFVTPTATRAGLLDAPVSVAPNPSADGRFLLHSPEPALLAAPFTVTDLTGRVVLQAPTASPATTRTIDLGTQAAGLYTLQLQTEKGVVIRKLVVR</sequence>
<dbReference type="RefSeq" id="WP_208174436.1">
    <property type="nucleotide sequence ID" value="NZ_JAGETZ010000003.1"/>
</dbReference>
<keyword evidence="4" id="KW-1185">Reference proteome</keyword>
<evidence type="ECO:0000313" key="4">
    <source>
        <dbReference type="Proteomes" id="UP000664369"/>
    </source>
</evidence>
<feature type="domain" description="Secretion system C-terminal sorting" evidence="2">
    <location>
        <begin position="236"/>
        <end position="309"/>
    </location>
</feature>
<proteinExistence type="predicted"/>
<dbReference type="Pfam" id="PF18962">
    <property type="entry name" value="Por_Secre_tail"/>
    <property type="match status" value="1"/>
</dbReference>
<protein>
    <submittedName>
        <fullName evidence="3">T9SS type A sorting domain-containing protein</fullName>
    </submittedName>
</protein>
<evidence type="ECO:0000313" key="3">
    <source>
        <dbReference type="EMBL" id="MBO2008797.1"/>
    </source>
</evidence>
<evidence type="ECO:0000259" key="2">
    <source>
        <dbReference type="Pfam" id="PF18962"/>
    </source>
</evidence>
<dbReference type="InterPro" id="IPR026444">
    <property type="entry name" value="Secre_tail"/>
</dbReference>
<reference evidence="3 4" key="1">
    <citation type="submission" date="2021-03" db="EMBL/GenBank/DDBJ databases">
        <authorList>
            <person name="Kim M.K."/>
        </authorList>
    </citation>
    <scope>NUCLEOTIDE SEQUENCE [LARGE SCALE GENOMIC DNA]</scope>
    <source>
        <strain evidence="3 4">BT442</strain>
    </source>
</reference>
<accession>A0ABS3QC91</accession>
<dbReference type="Gene3D" id="2.60.120.890">
    <property type="entry name" value="BT2081, beta-jelly-roll domain"/>
    <property type="match status" value="1"/>
</dbReference>
<feature type="signal peptide" evidence="1">
    <location>
        <begin position="1"/>
        <end position="22"/>
    </location>
</feature>
<evidence type="ECO:0000256" key="1">
    <source>
        <dbReference type="SAM" id="SignalP"/>
    </source>
</evidence>
<keyword evidence="1" id="KW-0732">Signal</keyword>
<feature type="chain" id="PRO_5046346394" evidence="1">
    <location>
        <begin position="23"/>
        <end position="310"/>
    </location>
</feature>
<dbReference type="EMBL" id="JAGETZ010000003">
    <property type="protein sequence ID" value="MBO2008797.1"/>
    <property type="molecule type" value="Genomic_DNA"/>
</dbReference>
<organism evidence="3 4">
    <name type="scientific">Hymenobacter negativus</name>
    <dbReference type="NCBI Taxonomy" id="2795026"/>
    <lineage>
        <taxon>Bacteria</taxon>
        <taxon>Pseudomonadati</taxon>
        <taxon>Bacteroidota</taxon>
        <taxon>Cytophagia</taxon>
        <taxon>Cytophagales</taxon>
        <taxon>Hymenobacteraceae</taxon>
        <taxon>Hymenobacter</taxon>
    </lineage>
</organism>
<name>A0ABS3QC91_9BACT</name>